<name>A0ABV5KQW7_9BACL</name>
<dbReference type="Pfam" id="PF08002">
    <property type="entry name" value="DUF1697"/>
    <property type="match status" value="1"/>
</dbReference>
<dbReference type="PANTHER" id="PTHR36439">
    <property type="entry name" value="BLL4334 PROTEIN"/>
    <property type="match status" value="1"/>
</dbReference>
<proteinExistence type="predicted"/>
<gene>
    <name evidence="1" type="ORF">ACFFSY_17015</name>
</gene>
<keyword evidence="2" id="KW-1185">Reference proteome</keyword>
<dbReference type="RefSeq" id="WP_377496130.1">
    <property type="nucleotide sequence ID" value="NZ_JBHMDO010000027.1"/>
</dbReference>
<evidence type="ECO:0000313" key="2">
    <source>
        <dbReference type="Proteomes" id="UP001589747"/>
    </source>
</evidence>
<organism evidence="1 2">
    <name type="scientific">Paenibacillus aurantiacus</name>
    <dbReference type="NCBI Taxonomy" id="1936118"/>
    <lineage>
        <taxon>Bacteria</taxon>
        <taxon>Bacillati</taxon>
        <taxon>Bacillota</taxon>
        <taxon>Bacilli</taxon>
        <taxon>Bacillales</taxon>
        <taxon>Paenibacillaceae</taxon>
        <taxon>Paenibacillus</taxon>
    </lineage>
</organism>
<sequence length="183" mass="20754">MQVYIALLRGINVSGHNKIPMAELRLMFQGMGHGRAQTYIQSGNVVFEAEAEEAPALALRIEDAIESRFGFRVRVMIRTAEEWDAIIRDCPYEASALGEAESIQVSLLADDAPGPEEIARKLDPGNEQDEYRVIGRELYLLLRQRMSESKLADNLVKLRNTVTTRNWRTMLKLQEMANAMRDS</sequence>
<dbReference type="PANTHER" id="PTHR36439:SF1">
    <property type="entry name" value="DUF1697 DOMAIN-CONTAINING PROTEIN"/>
    <property type="match status" value="1"/>
</dbReference>
<dbReference type="InterPro" id="IPR012545">
    <property type="entry name" value="DUF1697"/>
</dbReference>
<reference evidence="1 2" key="1">
    <citation type="submission" date="2024-09" db="EMBL/GenBank/DDBJ databases">
        <authorList>
            <person name="Sun Q."/>
            <person name="Mori K."/>
        </authorList>
    </citation>
    <scope>NUCLEOTIDE SEQUENCE [LARGE SCALE GENOMIC DNA]</scope>
    <source>
        <strain evidence="1 2">TISTR 2452</strain>
    </source>
</reference>
<dbReference type="PIRSF" id="PIRSF008502">
    <property type="entry name" value="UCP008502"/>
    <property type="match status" value="1"/>
</dbReference>
<protein>
    <submittedName>
        <fullName evidence="1">DUF1697 domain-containing protein</fullName>
    </submittedName>
</protein>
<accession>A0ABV5KQW7</accession>
<dbReference type="Proteomes" id="UP001589747">
    <property type="component" value="Unassembled WGS sequence"/>
</dbReference>
<evidence type="ECO:0000313" key="1">
    <source>
        <dbReference type="EMBL" id="MFB9327632.1"/>
    </source>
</evidence>
<dbReference type="SUPFAM" id="SSF160379">
    <property type="entry name" value="SP0830-like"/>
    <property type="match status" value="1"/>
</dbReference>
<dbReference type="Gene3D" id="3.30.70.1280">
    <property type="entry name" value="SP0830-like domains"/>
    <property type="match status" value="1"/>
</dbReference>
<dbReference type="EMBL" id="JBHMDO010000027">
    <property type="protein sequence ID" value="MFB9327632.1"/>
    <property type="molecule type" value="Genomic_DNA"/>
</dbReference>
<comment type="caution">
    <text evidence="1">The sequence shown here is derived from an EMBL/GenBank/DDBJ whole genome shotgun (WGS) entry which is preliminary data.</text>
</comment>